<accession>A0A1H7U5Z2</accession>
<dbReference type="RefSeq" id="WP_143078691.1">
    <property type="nucleotide sequence ID" value="NZ_FOBF01000008.1"/>
</dbReference>
<evidence type="ECO:0000256" key="1">
    <source>
        <dbReference type="SAM" id="MobiDB-lite"/>
    </source>
</evidence>
<feature type="region of interest" description="Disordered" evidence="1">
    <location>
        <begin position="309"/>
        <end position="345"/>
    </location>
</feature>
<dbReference type="STRING" id="46177.SAMN05660976_03681"/>
<feature type="compositionally biased region" description="Low complexity" evidence="1">
    <location>
        <begin position="319"/>
        <end position="334"/>
    </location>
</feature>
<evidence type="ECO:0000313" key="2">
    <source>
        <dbReference type="EMBL" id="SEL92393.1"/>
    </source>
</evidence>
<dbReference type="EMBL" id="FOBF01000008">
    <property type="protein sequence ID" value="SEL92393.1"/>
    <property type="molecule type" value="Genomic_DNA"/>
</dbReference>
<dbReference type="Proteomes" id="UP000198953">
    <property type="component" value="Unassembled WGS sequence"/>
</dbReference>
<organism evidence="2 3">
    <name type="scientific">Nonomuraea pusilla</name>
    <dbReference type="NCBI Taxonomy" id="46177"/>
    <lineage>
        <taxon>Bacteria</taxon>
        <taxon>Bacillati</taxon>
        <taxon>Actinomycetota</taxon>
        <taxon>Actinomycetes</taxon>
        <taxon>Streptosporangiales</taxon>
        <taxon>Streptosporangiaceae</taxon>
        <taxon>Nonomuraea</taxon>
    </lineage>
</organism>
<name>A0A1H7U5Z2_9ACTN</name>
<dbReference type="OrthoDB" id="3658875at2"/>
<reference evidence="2 3" key="1">
    <citation type="submission" date="2016-10" db="EMBL/GenBank/DDBJ databases">
        <authorList>
            <person name="de Groot N.N."/>
        </authorList>
    </citation>
    <scope>NUCLEOTIDE SEQUENCE [LARGE SCALE GENOMIC DNA]</scope>
    <source>
        <strain evidence="2 3">DSM 43357</strain>
    </source>
</reference>
<dbReference type="AlphaFoldDB" id="A0A1H7U5Z2"/>
<proteinExistence type="predicted"/>
<evidence type="ECO:0000313" key="3">
    <source>
        <dbReference type="Proteomes" id="UP000198953"/>
    </source>
</evidence>
<gene>
    <name evidence="2" type="ORF">SAMN05660976_03681</name>
</gene>
<protein>
    <submittedName>
        <fullName evidence="2">Uncharacterized protein</fullName>
    </submittedName>
</protein>
<keyword evidence="3" id="KW-1185">Reference proteome</keyword>
<sequence length="455" mass="49862">MSGDTSYYAVVMHTVSSGPGGLIRRRALPQGGFTDEAYTRSGTWKPTDDVVRWRTRGDADLSLVLISEDEAEALRAWFGDRAGRPPLIGGRSLARVWSVVLSGPVPIDALIDRLDLLPHGSPADPGERDPAFRVLRNDESARHWLAVHRAGDDRWVVALEFLGAPPAEQTVRRVRGLVVAAAAELGFAAGDEGFFPAESSAMRPSMPRRPAPRRVLTLSYGGPLDPARLVALQDRLALGERDGQLDDEEETDFGERYLPNDGTFRARLWLARDDVERWTAGVTVEGGLPTAERVDRWRKEIAAAAAEAGLTPAGEWRTPSLPSEAPLPSEASLPGRPEPRPAGPVDRPVHQDYGVVLSGALTRTALDLVRDRLGLSRRGRLDDDWDEEFGVRALRDAPEAPMLLRLYRKSPQEWLIALTHQGEPPASALLEELRREIRAAAAEAGLTVERELGSR</sequence>